<dbReference type="Proteomes" id="UP000226236">
    <property type="component" value="Segment"/>
</dbReference>
<accession>A0A223LDM9</accession>
<name>A0A223LDM9_BPPB1</name>
<dbReference type="RefSeq" id="YP_009664442.1">
    <property type="nucleotide sequence ID" value="NC_043027.1"/>
</dbReference>
<dbReference type="EMBL" id="MF360957">
    <property type="protein sequence ID" value="ASU00063.1"/>
    <property type="molecule type" value="Genomic_DNA"/>
</dbReference>
<dbReference type="GeneID" id="40524474"/>
<sequence>MVKTLILESYFGKNDKLIKCEEYLTDLKNMMKKGKNPNKSNKLREIEKLFEELFNIKNVNILITPDEKNLYAGVMSFIDFNSFKDMDLEYYEVIKTKEGYKFKDKVKKELVLHLSSRLIKESSEEKIISAILHEFGHQFFYLRRMLDLKNYFRASIYPLSGLYRLLNYTKQLFKIVKIKKDGGDIKYKILKNIITAIIRDFYRVLFFTISLISPKKAVTLEKKIKVNDLTYKSLSKITMINKKISDFFPHIKKINDIKNNIFNSSIGDNVINLAFNFLDKDYDQERFSDSFATMYGYGFSLGSLLTDFKKNKNANNKVFLNYLSLYEMQLDLFFYFFEPHPTTYKRILLIKKKLEHELTSNKEISIEQKKDIKKQLELINKMINSGSLEIENLKKVHQFLKLGDLKNKIMSNASDEQIINL</sequence>
<protein>
    <submittedName>
        <fullName evidence="1">Uncharacterized protein</fullName>
    </submittedName>
</protein>
<keyword evidence="2" id="KW-1185">Reference proteome</keyword>
<proteinExistence type="predicted"/>
<evidence type="ECO:0000313" key="1">
    <source>
        <dbReference type="EMBL" id="ASU00063.1"/>
    </source>
</evidence>
<evidence type="ECO:0000313" key="2">
    <source>
        <dbReference type="Proteomes" id="UP000226236"/>
    </source>
</evidence>
<gene>
    <name evidence="1" type="primary">241</name>
    <name evidence="1" type="ORF">PBI_PBS1_241</name>
</gene>
<reference evidence="1 2" key="1">
    <citation type="submission" date="2017-06" db="EMBL/GenBank/DDBJ databases">
        <authorList>
            <person name="Russell D.A."/>
            <person name="Jacobs-Sera D."/>
            <person name="Duda R."/>
            <person name="Hatfull G.F."/>
            <person name="Hendrix R.W."/>
        </authorList>
    </citation>
    <scope>NUCLEOTIDE SEQUENCE [LARGE SCALE GENOMIC DNA]</scope>
</reference>
<organism evidence="1 2">
    <name type="scientific">Bacillus phage PBS1</name>
    <dbReference type="NCBI Taxonomy" id="2884423"/>
    <lineage>
        <taxon>Viruses</taxon>
        <taxon>Duplodnaviria</taxon>
        <taxon>Heunggongvirae</taxon>
        <taxon>Uroviricota</taxon>
        <taxon>Caudoviricetes</taxon>
        <taxon>Takahashivirus</taxon>
        <taxon>Bacillus phage PBS1</taxon>
    </lineage>
</organism>